<dbReference type="STRING" id="947166.A0A1D1VH39"/>
<proteinExistence type="predicted"/>
<reference evidence="2 3" key="1">
    <citation type="journal article" date="2016" name="Nat. Commun.">
        <title>Extremotolerant tardigrade genome and improved radiotolerance of human cultured cells by tardigrade-unique protein.</title>
        <authorList>
            <person name="Hashimoto T."/>
            <person name="Horikawa D.D."/>
            <person name="Saito Y."/>
            <person name="Kuwahara H."/>
            <person name="Kozuka-Hata H."/>
            <person name="Shin-I T."/>
            <person name="Minakuchi Y."/>
            <person name="Ohishi K."/>
            <person name="Motoyama A."/>
            <person name="Aizu T."/>
            <person name="Enomoto A."/>
            <person name="Kondo K."/>
            <person name="Tanaka S."/>
            <person name="Hara Y."/>
            <person name="Koshikawa S."/>
            <person name="Sagara H."/>
            <person name="Miura T."/>
            <person name="Yokobori S."/>
            <person name="Miyagawa K."/>
            <person name="Suzuki Y."/>
            <person name="Kubo T."/>
            <person name="Oyama M."/>
            <person name="Kohara Y."/>
            <person name="Fujiyama A."/>
            <person name="Arakawa K."/>
            <person name="Katayama T."/>
            <person name="Toyoda A."/>
            <person name="Kunieda T."/>
        </authorList>
    </citation>
    <scope>NUCLEOTIDE SEQUENCE [LARGE SCALE GENOMIC DNA]</scope>
    <source>
        <strain evidence="2 3">YOKOZUNA-1</strain>
    </source>
</reference>
<organism evidence="2 3">
    <name type="scientific">Ramazzottius varieornatus</name>
    <name type="common">Water bear</name>
    <name type="synonym">Tardigrade</name>
    <dbReference type="NCBI Taxonomy" id="947166"/>
    <lineage>
        <taxon>Eukaryota</taxon>
        <taxon>Metazoa</taxon>
        <taxon>Ecdysozoa</taxon>
        <taxon>Tardigrada</taxon>
        <taxon>Eutardigrada</taxon>
        <taxon>Parachela</taxon>
        <taxon>Hypsibioidea</taxon>
        <taxon>Ramazzottiidae</taxon>
        <taxon>Ramazzottius</taxon>
    </lineage>
</organism>
<keyword evidence="1" id="KW-1133">Transmembrane helix</keyword>
<dbReference type="Proteomes" id="UP000186922">
    <property type="component" value="Unassembled WGS sequence"/>
</dbReference>
<dbReference type="AlphaFoldDB" id="A0A1D1VH39"/>
<evidence type="ECO:0000313" key="3">
    <source>
        <dbReference type="Proteomes" id="UP000186922"/>
    </source>
</evidence>
<keyword evidence="1" id="KW-0472">Membrane</keyword>
<keyword evidence="3" id="KW-1185">Reference proteome</keyword>
<keyword evidence="1" id="KW-0812">Transmembrane</keyword>
<comment type="caution">
    <text evidence="2">The sequence shown here is derived from an EMBL/GenBank/DDBJ whole genome shotgun (WGS) entry which is preliminary data.</text>
</comment>
<dbReference type="EMBL" id="BDGG01000006">
    <property type="protein sequence ID" value="GAV00942.1"/>
    <property type="molecule type" value="Genomic_DNA"/>
</dbReference>
<evidence type="ECO:0000256" key="1">
    <source>
        <dbReference type="SAM" id="Phobius"/>
    </source>
</evidence>
<sequence>MEKRSEDLLLNKEQKSKCLHDLQTAIDQSERPAYDKVLQYSTMHLGLLLILPALSYQLCGFLLWNFKSSDGWPKLWVVFFNFCMYFFKNYQESAPLASLPLISYRVG</sequence>
<dbReference type="Gene3D" id="2.30.29.30">
    <property type="entry name" value="Pleckstrin-homology domain (PH domain)/Phosphotyrosine-binding domain (PTB)"/>
    <property type="match status" value="1"/>
</dbReference>
<gene>
    <name evidence="2" type="primary">RvY_11724-1</name>
    <name evidence="2" type="synonym">RvY_11724.1</name>
    <name evidence="2" type="ORF">RvY_11724</name>
</gene>
<dbReference type="InterPro" id="IPR011993">
    <property type="entry name" value="PH-like_dom_sf"/>
</dbReference>
<feature type="transmembrane region" description="Helical" evidence="1">
    <location>
        <begin position="45"/>
        <end position="65"/>
    </location>
</feature>
<protein>
    <submittedName>
        <fullName evidence="2">Uncharacterized protein</fullName>
    </submittedName>
</protein>
<name>A0A1D1VH39_RAMVA</name>
<dbReference type="SUPFAM" id="SSF50729">
    <property type="entry name" value="PH domain-like"/>
    <property type="match status" value="1"/>
</dbReference>
<dbReference type="OrthoDB" id="9990815at2759"/>
<evidence type="ECO:0000313" key="2">
    <source>
        <dbReference type="EMBL" id="GAV00942.1"/>
    </source>
</evidence>
<accession>A0A1D1VH39</accession>